<dbReference type="SUPFAM" id="SSF53383">
    <property type="entry name" value="PLP-dependent transferases"/>
    <property type="match status" value="1"/>
</dbReference>
<evidence type="ECO:0000256" key="2">
    <source>
        <dbReference type="ARBA" id="ARBA00022576"/>
    </source>
</evidence>
<dbReference type="InterPro" id="IPR015421">
    <property type="entry name" value="PyrdxlP-dep_Trfase_major"/>
</dbReference>
<evidence type="ECO:0000313" key="6">
    <source>
        <dbReference type="EMBL" id="RTY36002.1"/>
    </source>
</evidence>
<keyword evidence="2 6" id="KW-0032">Aminotransferase</keyword>
<dbReference type="Gene3D" id="3.40.640.10">
    <property type="entry name" value="Type I PLP-dependent aspartate aminotransferase-like (Major domain)"/>
    <property type="match status" value="1"/>
</dbReference>
<dbReference type="GO" id="GO:0008483">
    <property type="term" value="F:transaminase activity"/>
    <property type="evidence" value="ECO:0007669"/>
    <property type="project" value="UniProtKB-KW"/>
</dbReference>
<dbReference type="InterPro" id="IPR050103">
    <property type="entry name" value="Class-III_PLP-dep_AT"/>
</dbReference>
<dbReference type="InterPro" id="IPR015424">
    <property type="entry name" value="PyrdxlP-dep_Trfase"/>
</dbReference>
<sequence length="457" mass="49966">MAGYAFSRTPVTVPLVSTGHRSIQTPIPAPGTKEILDRLDAVESRSMHGQLPLVWDRAVDFNVFDKAGNKWIDFTSTIFVANVGHSNPRVVSALKAELDHPLFSCYAYGSEVRASYHEKLVSFAGSPFEKAFLLSAGTEATEAVLKLMRMYGQVKGKRRRGIVCIEGNWHGRTLGAQMMSSNLAQRDWIGYQDQDIHHIPFPYPWVLDGNSPEDFLAESLSRLSEKGVDVSQDICGFMLETFQGWGAVFYPNAYVQAIERVCKENGILLAFDEMQAGFGRTGKAFGFQHYEVTPDLIACGKGMGGGVPLSGVLGRAEIMDLPEIGNMSSTHSANPLVCAAGLAVLEELEDRKLIEETSRKGAILFDGLHRLKEQFPEHVSWILGRGLIASVLFHSPSGEPDALFTSRVAERCMQKGLLVVHTGRESIKIGPPLTISDDALLEAIDVLGEAITEVDAA</sequence>
<evidence type="ECO:0000256" key="5">
    <source>
        <dbReference type="RuleBase" id="RU003560"/>
    </source>
</evidence>
<evidence type="ECO:0000256" key="3">
    <source>
        <dbReference type="ARBA" id="ARBA00022679"/>
    </source>
</evidence>
<evidence type="ECO:0000256" key="4">
    <source>
        <dbReference type="ARBA" id="ARBA00022898"/>
    </source>
</evidence>
<dbReference type="AlphaFoldDB" id="A0A432ASJ9"/>
<dbReference type="EMBL" id="RXYK01000015">
    <property type="protein sequence ID" value="RTY36002.1"/>
    <property type="molecule type" value="Genomic_DNA"/>
</dbReference>
<comment type="caution">
    <text evidence="6">The sequence shown here is derived from an EMBL/GenBank/DDBJ whole genome shotgun (WGS) entry which is preliminary data.</text>
</comment>
<dbReference type="CDD" id="cd00610">
    <property type="entry name" value="OAT_like"/>
    <property type="match status" value="1"/>
</dbReference>
<dbReference type="PANTHER" id="PTHR11986">
    <property type="entry name" value="AMINOTRANSFERASE CLASS III"/>
    <property type="match status" value="1"/>
</dbReference>
<name>A0A432ASJ9_CHLPH</name>
<dbReference type="InterPro" id="IPR015422">
    <property type="entry name" value="PyrdxlP-dep_Trfase_small"/>
</dbReference>
<comment type="similarity">
    <text evidence="5">Belongs to the class-III pyridoxal-phosphate-dependent aminotransferase family.</text>
</comment>
<dbReference type="Pfam" id="PF00202">
    <property type="entry name" value="Aminotran_3"/>
    <property type="match status" value="1"/>
</dbReference>
<gene>
    <name evidence="6" type="ORF">EKD02_08680</name>
</gene>
<reference evidence="6 7" key="1">
    <citation type="submission" date="2018-12" db="EMBL/GenBank/DDBJ databases">
        <authorList>
            <person name="Lunina O.N."/>
            <person name="Grouzdev D.S."/>
            <person name="Gorlenko V.M."/>
            <person name="Savvichev A.S."/>
        </authorList>
    </citation>
    <scope>NUCLEOTIDE SEQUENCE [LARGE SCALE GENOMIC DNA]</scope>
    <source>
        <strain evidence="6 7">BrKhr-17</strain>
    </source>
</reference>
<dbReference type="PIRSF" id="PIRSF000521">
    <property type="entry name" value="Transaminase_4ab_Lys_Orn"/>
    <property type="match status" value="1"/>
</dbReference>
<dbReference type="Gene3D" id="3.90.1150.10">
    <property type="entry name" value="Aspartate Aminotransferase, domain 1"/>
    <property type="match status" value="1"/>
</dbReference>
<comment type="cofactor">
    <cofactor evidence="1">
        <name>pyridoxal 5'-phosphate</name>
        <dbReference type="ChEBI" id="CHEBI:597326"/>
    </cofactor>
</comment>
<dbReference type="InterPro" id="IPR005814">
    <property type="entry name" value="Aminotrans_3"/>
</dbReference>
<keyword evidence="4 5" id="KW-0663">Pyridoxal phosphate</keyword>
<proteinExistence type="inferred from homology"/>
<evidence type="ECO:0000313" key="7">
    <source>
        <dbReference type="Proteomes" id="UP000279908"/>
    </source>
</evidence>
<dbReference type="PANTHER" id="PTHR11986:SF79">
    <property type="entry name" value="ACETYLORNITHINE AMINOTRANSFERASE, MITOCHONDRIAL"/>
    <property type="match status" value="1"/>
</dbReference>
<dbReference type="GO" id="GO:0042802">
    <property type="term" value="F:identical protein binding"/>
    <property type="evidence" value="ECO:0007669"/>
    <property type="project" value="TreeGrafter"/>
</dbReference>
<protein>
    <submittedName>
        <fullName evidence="6">Aminotransferase class III-fold pyridoxal phosphate-dependent enzyme</fullName>
    </submittedName>
</protein>
<evidence type="ECO:0000256" key="1">
    <source>
        <dbReference type="ARBA" id="ARBA00001933"/>
    </source>
</evidence>
<accession>A0A432ASJ9</accession>
<dbReference type="Proteomes" id="UP000279908">
    <property type="component" value="Unassembled WGS sequence"/>
</dbReference>
<organism evidence="6 7">
    <name type="scientific">Chlorobium phaeovibrioides</name>
    <dbReference type="NCBI Taxonomy" id="1094"/>
    <lineage>
        <taxon>Bacteria</taxon>
        <taxon>Pseudomonadati</taxon>
        <taxon>Chlorobiota</taxon>
        <taxon>Chlorobiia</taxon>
        <taxon>Chlorobiales</taxon>
        <taxon>Chlorobiaceae</taxon>
        <taxon>Chlorobium/Pelodictyon group</taxon>
        <taxon>Chlorobium</taxon>
    </lineage>
</organism>
<keyword evidence="3 6" id="KW-0808">Transferase</keyword>
<dbReference type="GO" id="GO:0030170">
    <property type="term" value="F:pyridoxal phosphate binding"/>
    <property type="evidence" value="ECO:0007669"/>
    <property type="project" value="InterPro"/>
</dbReference>